<proteinExistence type="predicted"/>
<dbReference type="Proteomes" id="UP001151081">
    <property type="component" value="Unassembled WGS sequence"/>
</dbReference>
<dbReference type="RefSeq" id="WP_272424827.1">
    <property type="nucleotide sequence ID" value="NZ_JAGTJJ010000056.1"/>
</dbReference>
<name>A0A9X3XGR0_9BACT</name>
<organism evidence="1 2">
    <name type="scientific">Polyangium jinanense</name>
    <dbReference type="NCBI Taxonomy" id="2829994"/>
    <lineage>
        <taxon>Bacteria</taxon>
        <taxon>Pseudomonadati</taxon>
        <taxon>Myxococcota</taxon>
        <taxon>Polyangia</taxon>
        <taxon>Polyangiales</taxon>
        <taxon>Polyangiaceae</taxon>
        <taxon>Polyangium</taxon>
    </lineage>
</organism>
<protein>
    <submittedName>
        <fullName evidence="1">Uncharacterized protein</fullName>
    </submittedName>
</protein>
<comment type="caution">
    <text evidence="1">The sequence shown here is derived from an EMBL/GenBank/DDBJ whole genome shotgun (WGS) entry which is preliminary data.</text>
</comment>
<evidence type="ECO:0000313" key="2">
    <source>
        <dbReference type="Proteomes" id="UP001151081"/>
    </source>
</evidence>
<accession>A0A9X3XGR0</accession>
<keyword evidence="2" id="KW-1185">Reference proteome</keyword>
<dbReference type="AlphaFoldDB" id="A0A9X3XGR0"/>
<dbReference type="EMBL" id="JAGTJJ010000056">
    <property type="protein sequence ID" value="MDC3987691.1"/>
    <property type="molecule type" value="Genomic_DNA"/>
</dbReference>
<gene>
    <name evidence="1" type="ORF">KEG57_44915</name>
</gene>
<sequence>MNRKIERLGPDSVRVLMSVDDLAIIRSALRETDQALEDWEFELRVGMPRERLLELLLFFRTES</sequence>
<reference evidence="1 2" key="1">
    <citation type="submission" date="2021-04" db="EMBL/GenBank/DDBJ databases">
        <title>Genome analysis of Polyangium sp.</title>
        <authorList>
            <person name="Li Y."/>
            <person name="Wang J."/>
        </authorList>
    </citation>
    <scope>NUCLEOTIDE SEQUENCE [LARGE SCALE GENOMIC DNA]</scope>
    <source>
        <strain evidence="1 2">SDU14</strain>
    </source>
</reference>
<evidence type="ECO:0000313" key="1">
    <source>
        <dbReference type="EMBL" id="MDC3987691.1"/>
    </source>
</evidence>